<dbReference type="AlphaFoldDB" id="A0A7T8BBC1"/>
<accession>A0A7T8BBC1</accession>
<gene>
    <name evidence="2" type="ORF">JFL75_04850</name>
</gene>
<evidence type="ECO:0000313" key="3">
    <source>
        <dbReference type="Proteomes" id="UP000595917"/>
    </source>
</evidence>
<dbReference type="KEGG" id="bhc:JFL75_04850"/>
<dbReference type="EMBL" id="CP067089">
    <property type="protein sequence ID" value="QQO10251.1"/>
    <property type="molecule type" value="Genomic_DNA"/>
</dbReference>
<keyword evidence="3" id="KW-1185">Reference proteome</keyword>
<dbReference type="Pfam" id="PF11208">
    <property type="entry name" value="DUF2992"/>
    <property type="match status" value="1"/>
</dbReference>
<protein>
    <submittedName>
        <fullName evidence="2">DUF2992 family protein</fullName>
    </submittedName>
</protein>
<sequence>MEETRCTILFDGQFWIALVEKTGGDGTVSVGKYTFGSEPANTEVREFLLYRLASVRTFPSPVAVRIKTDRSRAEQDRTTRKSRDIYKDLQKEYFAEKKKQLTRDDAADRAEKFRLKKEKKKQKRRGH</sequence>
<name>A0A7T8BBC1_9SPIR</name>
<reference evidence="2" key="1">
    <citation type="submission" date="2021-01" db="EMBL/GenBank/DDBJ databases">
        <title>Description of Breznakiella homolactica.</title>
        <authorList>
            <person name="Song Y."/>
            <person name="Brune A."/>
        </authorList>
    </citation>
    <scope>NUCLEOTIDE SEQUENCE</scope>
    <source>
        <strain evidence="2">RmG30</strain>
    </source>
</reference>
<evidence type="ECO:0000256" key="1">
    <source>
        <dbReference type="SAM" id="MobiDB-lite"/>
    </source>
</evidence>
<dbReference type="InterPro" id="IPR016787">
    <property type="entry name" value="UCP021328"/>
</dbReference>
<organism evidence="2 3">
    <name type="scientific">Breznakiella homolactica</name>
    <dbReference type="NCBI Taxonomy" id="2798577"/>
    <lineage>
        <taxon>Bacteria</taxon>
        <taxon>Pseudomonadati</taxon>
        <taxon>Spirochaetota</taxon>
        <taxon>Spirochaetia</taxon>
        <taxon>Spirochaetales</taxon>
        <taxon>Breznakiellaceae</taxon>
        <taxon>Breznakiella</taxon>
    </lineage>
</organism>
<feature type="region of interest" description="Disordered" evidence="1">
    <location>
        <begin position="99"/>
        <end position="127"/>
    </location>
</feature>
<dbReference type="Proteomes" id="UP000595917">
    <property type="component" value="Chromosome"/>
</dbReference>
<feature type="compositionally biased region" description="Basic and acidic residues" evidence="1">
    <location>
        <begin position="99"/>
        <end position="113"/>
    </location>
</feature>
<feature type="compositionally biased region" description="Basic residues" evidence="1">
    <location>
        <begin position="114"/>
        <end position="127"/>
    </location>
</feature>
<evidence type="ECO:0000313" key="2">
    <source>
        <dbReference type="EMBL" id="QQO10251.1"/>
    </source>
</evidence>
<dbReference type="RefSeq" id="WP_215627555.1">
    <property type="nucleotide sequence ID" value="NZ_CP067089.2"/>
</dbReference>
<proteinExistence type="predicted"/>